<dbReference type="RefSeq" id="XP_015272394.1">
    <property type="nucleotide sequence ID" value="XM_015416908.1"/>
</dbReference>
<evidence type="ECO:0000256" key="2">
    <source>
        <dbReference type="ARBA" id="ARBA00043942"/>
    </source>
</evidence>
<dbReference type="Proteomes" id="UP000694871">
    <property type="component" value="Unplaced"/>
</dbReference>
<proteinExistence type="inferred from homology"/>
<dbReference type="Pfam" id="PF11326">
    <property type="entry name" value="PANTS-like"/>
    <property type="match status" value="1"/>
</dbReference>
<evidence type="ECO:0000313" key="6">
    <source>
        <dbReference type="RefSeq" id="XP_015272394.1"/>
    </source>
</evidence>
<evidence type="ECO:0000256" key="4">
    <source>
        <dbReference type="ARBA" id="ARBA00044235"/>
    </source>
</evidence>
<sequence>MADGATWRPPRACDDYRSEWKHCRSIRNLFHHYYTYGEAPSCAQWKRDYENCREWEKTKSSAAKDSLCKSEKERILEKRKYDPVWTLRKSPPPDWQLPLDEGKPK</sequence>
<organism evidence="5 6">
    <name type="scientific">Gekko japonicus</name>
    <name type="common">Schlegel's Japanese gecko</name>
    <dbReference type="NCBI Taxonomy" id="146911"/>
    <lineage>
        <taxon>Eukaryota</taxon>
        <taxon>Metazoa</taxon>
        <taxon>Chordata</taxon>
        <taxon>Craniata</taxon>
        <taxon>Vertebrata</taxon>
        <taxon>Euteleostomi</taxon>
        <taxon>Lepidosauria</taxon>
        <taxon>Squamata</taxon>
        <taxon>Bifurcata</taxon>
        <taxon>Gekkota</taxon>
        <taxon>Gekkonidae</taxon>
        <taxon>Gekkoninae</taxon>
        <taxon>Gekko</taxon>
    </lineage>
</organism>
<keyword evidence="5" id="KW-1185">Reference proteome</keyword>
<comment type="subcellular location">
    <subcellularLocation>
        <location evidence="2">Synaptic cleft</location>
    </subcellularLocation>
</comment>
<comment type="similarity">
    <text evidence="1">Belongs to the UPF0545 family.</text>
</comment>
<dbReference type="GeneID" id="107115251"/>
<gene>
    <name evidence="6" type="primary">LOC107115251</name>
</gene>
<dbReference type="InterPro" id="IPR021475">
    <property type="entry name" value="Pants/Emi1-like"/>
</dbReference>
<reference evidence="6" key="1">
    <citation type="submission" date="2025-08" db="UniProtKB">
        <authorList>
            <consortium name="RefSeq"/>
        </authorList>
    </citation>
    <scope>IDENTIFICATION</scope>
</reference>
<dbReference type="PANTHER" id="PTHR28052:SF1">
    <property type="entry name" value="UPF0545 PROTEIN C22ORF39"/>
    <property type="match status" value="1"/>
</dbReference>
<name>A0ABM1KFA7_GEKJA</name>
<accession>A0ABM1KFA7</accession>
<protein>
    <recommendedName>
        <fullName evidence="3">Synaptic plasticity regulator PANTS</fullName>
    </recommendedName>
    <alternativeName>
        <fullName evidence="4">Plasticity-associated neural transcript short</fullName>
    </alternativeName>
</protein>
<evidence type="ECO:0000256" key="1">
    <source>
        <dbReference type="ARBA" id="ARBA00006412"/>
    </source>
</evidence>
<dbReference type="PANTHER" id="PTHR28052">
    <property type="entry name" value="UPF0545 PROTEIN C22ORF39"/>
    <property type="match status" value="1"/>
</dbReference>
<evidence type="ECO:0000313" key="5">
    <source>
        <dbReference type="Proteomes" id="UP000694871"/>
    </source>
</evidence>
<evidence type="ECO:0000256" key="3">
    <source>
        <dbReference type="ARBA" id="ARBA00044072"/>
    </source>
</evidence>